<proteinExistence type="predicted"/>
<protein>
    <submittedName>
        <fullName evidence="1">Uncharacterized protein</fullName>
    </submittedName>
</protein>
<accession>A0A9Q3DS34</accession>
<comment type="caution">
    <text evidence="1">The sequence shown here is derived from an EMBL/GenBank/DDBJ whole genome shotgun (WGS) entry which is preliminary data.</text>
</comment>
<evidence type="ECO:0000313" key="2">
    <source>
        <dbReference type="Proteomes" id="UP000765509"/>
    </source>
</evidence>
<organism evidence="1 2">
    <name type="scientific">Austropuccinia psidii MF-1</name>
    <dbReference type="NCBI Taxonomy" id="1389203"/>
    <lineage>
        <taxon>Eukaryota</taxon>
        <taxon>Fungi</taxon>
        <taxon>Dikarya</taxon>
        <taxon>Basidiomycota</taxon>
        <taxon>Pucciniomycotina</taxon>
        <taxon>Pucciniomycetes</taxon>
        <taxon>Pucciniales</taxon>
        <taxon>Sphaerophragmiaceae</taxon>
        <taxon>Austropuccinia</taxon>
    </lineage>
</organism>
<dbReference type="AlphaFoldDB" id="A0A9Q3DS34"/>
<name>A0A9Q3DS34_9BASI</name>
<dbReference type="Proteomes" id="UP000765509">
    <property type="component" value="Unassembled WGS sequence"/>
</dbReference>
<dbReference type="EMBL" id="AVOT02018676">
    <property type="protein sequence ID" value="MBW0505738.1"/>
    <property type="molecule type" value="Genomic_DNA"/>
</dbReference>
<sequence length="179" mass="21395">MGDAIRASSYDDQDPMEEFLVEYQEETQFKIQEIQLEVGLPQDTANENPVGENFSIVDREYLDKNFPNLESQLFPTKAKNFKNCLREYDIYWDYHQGDNNITQEIDIRLKRKFVVLEYSHIQWFLLGTDYHRMYGIDTYNSKNRHITIGTNKEKKFSLDIYQLSHKDPLEYLPNEFKDA</sequence>
<gene>
    <name evidence="1" type="ORF">O181_045453</name>
</gene>
<reference evidence="1" key="1">
    <citation type="submission" date="2021-03" db="EMBL/GenBank/DDBJ databases">
        <title>Draft genome sequence of rust myrtle Austropuccinia psidii MF-1, a brazilian biotype.</title>
        <authorList>
            <person name="Quecine M.C."/>
            <person name="Pachon D.M.R."/>
            <person name="Bonatelli M.L."/>
            <person name="Correr F.H."/>
            <person name="Franceschini L.M."/>
            <person name="Leite T.F."/>
            <person name="Margarido G.R.A."/>
            <person name="Almeida C.A."/>
            <person name="Ferrarezi J.A."/>
            <person name="Labate C.A."/>
        </authorList>
    </citation>
    <scope>NUCLEOTIDE SEQUENCE</scope>
    <source>
        <strain evidence="1">MF-1</strain>
    </source>
</reference>
<evidence type="ECO:0000313" key="1">
    <source>
        <dbReference type="EMBL" id="MBW0505738.1"/>
    </source>
</evidence>
<keyword evidence="2" id="KW-1185">Reference proteome</keyword>